<dbReference type="PANTHER" id="PTHR22916">
    <property type="entry name" value="GLYCOSYLTRANSFERASE"/>
    <property type="match status" value="1"/>
</dbReference>
<feature type="domain" description="Glycosyltransferase 2-like" evidence="3">
    <location>
        <begin position="5"/>
        <end position="169"/>
    </location>
</feature>
<evidence type="ECO:0000313" key="4">
    <source>
        <dbReference type="EMBL" id="TRZ34406.1"/>
    </source>
</evidence>
<comment type="caution">
    <text evidence="4">The sequence shown here is derived from an EMBL/GenBank/DDBJ whole genome shotgun (WGS) entry which is preliminary data.</text>
</comment>
<reference evidence="4 5" key="1">
    <citation type="submission" date="2017-10" db="EMBL/GenBank/DDBJ databases">
        <title>FDA dAtabase for Regulatory Grade micrObial Sequences (FDA-ARGOS): Supporting development and validation of Infectious Disease Dx tests.</title>
        <authorList>
            <person name="Campos J."/>
            <person name="Goldberg B."/>
            <person name="Tallon L.J."/>
            <person name="Sadzewicz L."/>
            <person name="Sengamalay N."/>
            <person name="Ott S."/>
            <person name="Godinez A."/>
            <person name="Nagaraj S."/>
            <person name="Vyas G."/>
            <person name="Aluvathingal J."/>
            <person name="Nadendla S."/>
            <person name="Geyer C."/>
            <person name="Nandy P."/>
            <person name="Hobson J."/>
            <person name="Sichtig H."/>
        </authorList>
    </citation>
    <scope>NUCLEOTIDE SEQUENCE [LARGE SCALE GENOMIC DNA]</scope>
    <source>
        <strain evidence="4 5">FDAARGOS_185</strain>
    </source>
</reference>
<dbReference type="AlphaFoldDB" id="A0A8B5W552"/>
<keyword evidence="1" id="KW-0328">Glycosyltransferase</keyword>
<gene>
    <name evidence="4" type="ORF">AUF17_10060</name>
</gene>
<evidence type="ECO:0000256" key="2">
    <source>
        <dbReference type="ARBA" id="ARBA00022679"/>
    </source>
</evidence>
<dbReference type="SUPFAM" id="SSF53448">
    <property type="entry name" value="Nucleotide-diphospho-sugar transferases"/>
    <property type="match status" value="1"/>
</dbReference>
<name>A0A8B5W552_ENTAV</name>
<evidence type="ECO:0000313" key="5">
    <source>
        <dbReference type="Proteomes" id="UP000316316"/>
    </source>
</evidence>
<dbReference type="RefSeq" id="WP_144325093.1">
    <property type="nucleotide sequence ID" value="NZ_JAOUSU010000037.1"/>
</dbReference>
<dbReference type="GO" id="GO:0016757">
    <property type="term" value="F:glycosyltransferase activity"/>
    <property type="evidence" value="ECO:0007669"/>
    <property type="project" value="UniProtKB-KW"/>
</dbReference>
<sequence>MCEISIIVPVYDVEKYLKKCVDSILNQTFKDFELILVDDGSPDNSGAICDQYAEKDSRVRVIHKENGGLSDARNAGIEVARGKYLGFVDSDDFVNEDMYKQLYTSIIENNADLSICGIFDLYEGKTPIKKTEKKLLLNRNEAMIMIFHGNEISVHAYNKLYKKEIFESLRYPVGKYHEDSYIIVNVLDRCKKIAINTKQMYYYYHRDGSITGQKFSNKQLEYIDAWEKNELLVKGRSQKLDEAAHQRVCFANFLMLDKIIASKQDKVVPATQNIVKYLKSNYLFIMKNSIFTKKRKVSMSLLMIGLNFYKIPSIIQNNLINKKNE</sequence>
<dbReference type="InterPro" id="IPR001173">
    <property type="entry name" value="Glyco_trans_2-like"/>
</dbReference>
<dbReference type="PANTHER" id="PTHR22916:SF51">
    <property type="entry name" value="GLYCOSYLTRANSFERASE EPSH-RELATED"/>
    <property type="match status" value="1"/>
</dbReference>
<dbReference type="Proteomes" id="UP000316316">
    <property type="component" value="Unassembled WGS sequence"/>
</dbReference>
<dbReference type="InterPro" id="IPR029044">
    <property type="entry name" value="Nucleotide-diphossugar_trans"/>
</dbReference>
<dbReference type="CDD" id="cd00761">
    <property type="entry name" value="Glyco_tranf_GTA_type"/>
    <property type="match status" value="1"/>
</dbReference>
<dbReference type="Pfam" id="PF00535">
    <property type="entry name" value="Glycos_transf_2"/>
    <property type="match status" value="1"/>
</dbReference>
<protein>
    <submittedName>
        <fullName evidence="4">Glycosyl transferase family 2</fullName>
    </submittedName>
</protein>
<dbReference type="Gene3D" id="3.90.550.10">
    <property type="entry name" value="Spore Coat Polysaccharide Biosynthesis Protein SpsA, Chain A"/>
    <property type="match status" value="1"/>
</dbReference>
<keyword evidence="2 4" id="KW-0808">Transferase</keyword>
<accession>A0A8B5W552</accession>
<organism evidence="4 5">
    <name type="scientific">Enterococcus avium</name>
    <name type="common">Streptococcus avium</name>
    <dbReference type="NCBI Taxonomy" id="33945"/>
    <lineage>
        <taxon>Bacteria</taxon>
        <taxon>Bacillati</taxon>
        <taxon>Bacillota</taxon>
        <taxon>Bacilli</taxon>
        <taxon>Lactobacillales</taxon>
        <taxon>Enterococcaceae</taxon>
        <taxon>Enterococcus</taxon>
    </lineage>
</organism>
<dbReference type="EMBL" id="PDXQ01000001">
    <property type="protein sequence ID" value="TRZ34406.1"/>
    <property type="molecule type" value="Genomic_DNA"/>
</dbReference>
<proteinExistence type="predicted"/>
<evidence type="ECO:0000259" key="3">
    <source>
        <dbReference type="Pfam" id="PF00535"/>
    </source>
</evidence>
<evidence type="ECO:0000256" key="1">
    <source>
        <dbReference type="ARBA" id="ARBA00022676"/>
    </source>
</evidence>